<keyword evidence="12 14" id="KW-0804">Transcription</keyword>
<evidence type="ECO:0000256" key="8">
    <source>
        <dbReference type="ARBA" id="ARBA00022833"/>
    </source>
</evidence>
<evidence type="ECO:0000256" key="3">
    <source>
        <dbReference type="ARBA" id="ARBA00011738"/>
    </source>
</evidence>
<evidence type="ECO:0000256" key="10">
    <source>
        <dbReference type="ARBA" id="ARBA00023015"/>
    </source>
</evidence>
<proteinExistence type="inferred from homology"/>
<feature type="binding site" evidence="13">
    <location>
        <position position="89"/>
    </location>
    <ligand>
        <name>Fe cation</name>
        <dbReference type="ChEBI" id="CHEBI:24875"/>
    </ligand>
</feature>
<keyword evidence="11 14" id="KW-0238">DNA-binding</keyword>
<dbReference type="Gene3D" id="1.10.10.10">
    <property type="entry name" value="Winged helix-like DNA-binding domain superfamily/Winged helix DNA-binding domain"/>
    <property type="match status" value="1"/>
</dbReference>
<dbReference type="AlphaFoldDB" id="A0A842I2A7"/>
<evidence type="ECO:0000313" key="16">
    <source>
        <dbReference type="Proteomes" id="UP000564378"/>
    </source>
</evidence>
<keyword evidence="9 13" id="KW-0408">Iron</keyword>
<evidence type="ECO:0000256" key="6">
    <source>
        <dbReference type="ARBA" id="ARBA00022491"/>
    </source>
</evidence>
<dbReference type="GO" id="GO:0000976">
    <property type="term" value="F:transcription cis-regulatory region binding"/>
    <property type="evidence" value="ECO:0007669"/>
    <property type="project" value="TreeGrafter"/>
</dbReference>
<dbReference type="FunFam" id="3.30.1490.190:FF:000001">
    <property type="entry name" value="Ferric uptake regulation protein"/>
    <property type="match status" value="1"/>
</dbReference>
<comment type="similarity">
    <text evidence="2 14">Belongs to the Fur family.</text>
</comment>
<accession>A0A842I2A7</accession>
<reference evidence="15 16" key="1">
    <citation type="submission" date="2020-08" db="EMBL/GenBank/DDBJ databases">
        <title>Draft genome sequence of Parasphingopyxis sp. GrpM-11.</title>
        <authorList>
            <person name="Oh J."/>
            <person name="Roh D.-H."/>
        </authorList>
    </citation>
    <scope>NUCLEOTIDE SEQUENCE [LARGE SCALE GENOMIC DNA]</scope>
    <source>
        <strain evidence="15 16">GrpM-11</strain>
    </source>
</reference>
<dbReference type="CDD" id="cd07153">
    <property type="entry name" value="Fur_like"/>
    <property type="match status" value="1"/>
</dbReference>
<sequence length="140" mass="16082">MNRKIDIEALCAEKGLRITEQRRVIARVLSEAEDHPDVESLHERASAIDSGISIATVYRTVRLFEEAGILERHDFGDGRARYEAAAEDHHDHLIDVETGKVIEFVDEELEELQRRIAEKLGYRLVDHRMELYGVSRSRDG</sequence>
<dbReference type="GO" id="GO:0045892">
    <property type="term" value="P:negative regulation of DNA-templated transcription"/>
    <property type="evidence" value="ECO:0007669"/>
    <property type="project" value="TreeGrafter"/>
</dbReference>
<evidence type="ECO:0000256" key="4">
    <source>
        <dbReference type="ARBA" id="ARBA00020910"/>
    </source>
</evidence>
<comment type="subunit">
    <text evidence="3 14">Homodimer.</text>
</comment>
<keyword evidence="16" id="KW-1185">Reference proteome</keyword>
<comment type="subcellular location">
    <subcellularLocation>
        <location evidence="1 14">Cytoplasm</location>
    </subcellularLocation>
</comment>
<feature type="binding site" evidence="13">
    <location>
        <position position="127"/>
    </location>
    <ligand>
        <name>Fe cation</name>
        <dbReference type="ChEBI" id="CHEBI:24875"/>
    </ligand>
</feature>
<dbReference type="InterPro" id="IPR043135">
    <property type="entry name" value="Fur_C"/>
</dbReference>
<dbReference type="Proteomes" id="UP000564378">
    <property type="component" value="Unassembled WGS sequence"/>
</dbReference>
<evidence type="ECO:0000256" key="1">
    <source>
        <dbReference type="ARBA" id="ARBA00004496"/>
    </source>
</evidence>
<name>A0A842I2A7_9SPHN</name>
<keyword evidence="8 14" id="KW-0862">Zinc</keyword>
<protein>
    <recommendedName>
        <fullName evidence="4 14">Ferric uptake regulation protein</fullName>
    </recommendedName>
</protein>
<feature type="binding site" evidence="13">
    <location>
        <position position="110"/>
    </location>
    <ligand>
        <name>Fe cation</name>
        <dbReference type="ChEBI" id="CHEBI:24875"/>
    </ligand>
</feature>
<evidence type="ECO:0000256" key="9">
    <source>
        <dbReference type="ARBA" id="ARBA00023004"/>
    </source>
</evidence>
<dbReference type="FunFam" id="1.10.10.10:FF:000051">
    <property type="entry name" value="Fur family transcriptional regulator"/>
    <property type="match status" value="1"/>
</dbReference>
<dbReference type="GO" id="GO:1900376">
    <property type="term" value="P:regulation of secondary metabolite biosynthetic process"/>
    <property type="evidence" value="ECO:0007669"/>
    <property type="project" value="TreeGrafter"/>
</dbReference>
<evidence type="ECO:0000256" key="5">
    <source>
        <dbReference type="ARBA" id="ARBA00022490"/>
    </source>
</evidence>
<dbReference type="GO" id="GO:0003700">
    <property type="term" value="F:DNA-binding transcription factor activity"/>
    <property type="evidence" value="ECO:0007669"/>
    <property type="project" value="UniProtKB-UniRule"/>
</dbReference>
<feature type="binding site" evidence="13">
    <location>
        <position position="91"/>
    </location>
    <ligand>
        <name>Fe cation</name>
        <dbReference type="ChEBI" id="CHEBI:24875"/>
    </ligand>
</feature>
<evidence type="ECO:0000256" key="14">
    <source>
        <dbReference type="RuleBase" id="RU364037"/>
    </source>
</evidence>
<evidence type="ECO:0000256" key="12">
    <source>
        <dbReference type="ARBA" id="ARBA00023163"/>
    </source>
</evidence>
<dbReference type="GO" id="GO:0008270">
    <property type="term" value="F:zinc ion binding"/>
    <property type="evidence" value="ECO:0007669"/>
    <property type="project" value="TreeGrafter"/>
</dbReference>
<dbReference type="Gene3D" id="3.30.1490.190">
    <property type="match status" value="1"/>
</dbReference>
<dbReference type="RefSeq" id="WP_185802063.1">
    <property type="nucleotide sequence ID" value="NZ_JACJVJ010000002.1"/>
</dbReference>
<keyword evidence="6 14" id="KW-0678">Repressor</keyword>
<dbReference type="Pfam" id="PF01475">
    <property type="entry name" value="FUR"/>
    <property type="match status" value="1"/>
</dbReference>
<evidence type="ECO:0000256" key="13">
    <source>
        <dbReference type="PIRSR" id="PIRSR602481-2"/>
    </source>
</evidence>
<dbReference type="InterPro" id="IPR036390">
    <property type="entry name" value="WH_DNA-bd_sf"/>
</dbReference>
<gene>
    <name evidence="14" type="primary">fur</name>
    <name evidence="15" type="ORF">H6P80_14540</name>
</gene>
<evidence type="ECO:0000256" key="7">
    <source>
        <dbReference type="ARBA" id="ARBA00022723"/>
    </source>
</evidence>
<dbReference type="InterPro" id="IPR002481">
    <property type="entry name" value="FUR"/>
</dbReference>
<dbReference type="GO" id="GO:0005829">
    <property type="term" value="C:cytosol"/>
    <property type="evidence" value="ECO:0007669"/>
    <property type="project" value="TreeGrafter"/>
</dbReference>
<keyword evidence="7 13" id="KW-0479">Metal-binding</keyword>
<evidence type="ECO:0000256" key="11">
    <source>
        <dbReference type="ARBA" id="ARBA00023125"/>
    </source>
</evidence>
<dbReference type="InterPro" id="IPR036388">
    <property type="entry name" value="WH-like_DNA-bd_sf"/>
</dbReference>
<dbReference type="PANTHER" id="PTHR33202:SF2">
    <property type="entry name" value="FERRIC UPTAKE REGULATION PROTEIN"/>
    <property type="match status" value="1"/>
</dbReference>
<comment type="caution">
    <text evidence="15">The sequence shown here is derived from an EMBL/GenBank/DDBJ whole genome shotgun (WGS) entry which is preliminary data.</text>
</comment>
<comment type="cofactor">
    <cofactor evidence="13">
        <name>Mn(2+)</name>
        <dbReference type="ChEBI" id="CHEBI:29035"/>
    </cofactor>
    <cofactor evidence="13">
        <name>Fe(2+)</name>
        <dbReference type="ChEBI" id="CHEBI:29033"/>
    </cofactor>
    <text evidence="13">Binds 1 Mn(2+) or Fe(2+) ion per subunit.</text>
</comment>
<keyword evidence="5 14" id="KW-0963">Cytoplasm</keyword>
<evidence type="ECO:0000313" key="15">
    <source>
        <dbReference type="EMBL" id="MBC2778839.1"/>
    </source>
</evidence>
<dbReference type="SUPFAM" id="SSF46785">
    <property type="entry name" value="Winged helix' DNA-binding domain"/>
    <property type="match status" value="1"/>
</dbReference>
<evidence type="ECO:0000256" key="2">
    <source>
        <dbReference type="ARBA" id="ARBA00007957"/>
    </source>
</evidence>
<dbReference type="EMBL" id="JACJVJ010000002">
    <property type="protein sequence ID" value="MBC2778839.1"/>
    <property type="molecule type" value="Genomic_DNA"/>
</dbReference>
<keyword evidence="10 14" id="KW-0805">Transcription regulation</keyword>
<dbReference type="PANTHER" id="PTHR33202">
    <property type="entry name" value="ZINC UPTAKE REGULATION PROTEIN"/>
    <property type="match status" value="1"/>
</dbReference>
<organism evidence="15 16">
    <name type="scientific">Parasphingopyxis marina</name>
    <dbReference type="NCBI Taxonomy" id="2761622"/>
    <lineage>
        <taxon>Bacteria</taxon>
        <taxon>Pseudomonadati</taxon>
        <taxon>Pseudomonadota</taxon>
        <taxon>Alphaproteobacteria</taxon>
        <taxon>Sphingomonadales</taxon>
        <taxon>Sphingomonadaceae</taxon>
        <taxon>Parasphingopyxis</taxon>
    </lineage>
</organism>